<protein>
    <recommendedName>
        <fullName evidence="7">P-type Zn(2+) transporter</fullName>
        <ecNumber evidence="7">7.2.2.12</ecNumber>
    </recommendedName>
</protein>
<keyword evidence="6 9" id="KW-0472">Membrane</keyword>
<sequence>MHREIEHAGEIFERPKTLGIYLFTSLLLLLLLADIWVPFSACLSATFGTSLPSWRSQEIYGFRLAQIAAILGGARVLFGSLEKLFAGKISADLATAIACIAAIAMNEPLIAAEVIVIGLVGECLEIWTFERARQGVQKLIEVFPLRCWKLVDGQEQRVFTSELAVGDTILVKPGGKIPVDGTILEGTSSIDLSALTGESLPVDKKAGDIVLAGSVNQFGALTIRADQVASATAVGHMILQTAQALKNKAQVERQVDRLATWFLPALLAVAFAVFALNVFVLTGPWKAIESRLNLAAAARQSLYPTLGVLVVACPCALLLATPAAVIAALGRLAGTGIVIKGGAVIEKLASIRALAFDKTGTLTQAKLKLRIIKPIGSVSESDILRLAGAIEKFSEHPIAACILEEVKSRNLDLPSATEFQAYPGAGASGLVDGQKVLIGNGRFLQSEGVPILDISEEWEKASEASATILYVAVDSRLIGILGVQDTIRLEAADVLAALRADGIDRFAILTGDRSNVAGEIGHALNISDVHGELFPQQKADWLKLHPDYAYIGDGINDALALATAPVGLAIRHPQSDSAAEAGDVILYGDPLGHLPLLMRLSRETVKVIRQNILVFAFLVNLIGVVLVGLLWPLIFGGGPVYEKSPLVGVIYHQFGSLAVLLNSLRLLFFERKSSALGFFKIKIALKSFDIWVDRYFNLDHLIHEITHHANKLTAGLAGLLLVLWALSGLVQVGPDEIGICKRFGHIEELLEPGLHLRYPFLVEETIKLKPNAVRNVELGFRVNLNSTGSRILAPKSEMALSWTNSHTEDLYRISDESLMLTGDGNLVDVLASVQYIVDDPAAYLTTCEDTERLVRLTFESLLRERLAGEAFLDLLTIRRNQLVTELLLALNERLQSIHPQKLGIELVGMTLPDLHPPTSVVPAYHDVARAIQGRDQQINQALAESIRKRSRAEEDAGYLTRIAEAAAAEKVRQAEGARDAFLAWVKFRSQITEDEERAIQTQIAEPQQREKARAELLTMKRQLTEFRLSLEAAVQFLKGRDKVLIDADKVPGKRSFFLLDPEVLKVIMPSDPKP</sequence>
<dbReference type="Gene3D" id="3.40.50.1000">
    <property type="entry name" value="HAD superfamily/HAD-like"/>
    <property type="match status" value="1"/>
</dbReference>
<feature type="transmembrane region" description="Helical" evidence="9">
    <location>
        <begin position="712"/>
        <end position="732"/>
    </location>
</feature>
<dbReference type="GO" id="GO:0016463">
    <property type="term" value="F:P-type zinc transporter activity"/>
    <property type="evidence" value="ECO:0007669"/>
    <property type="project" value="UniProtKB-EC"/>
</dbReference>
<comment type="catalytic activity">
    <reaction evidence="8">
        <text>Zn(2+)(in) + ATP + H2O = Zn(2+)(out) + ADP + phosphate + H(+)</text>
        <dbReference type="Rhea" id="RHEA:20621"/>
        <dbReference type="ChEBI" id="CHEBI:15377"/>
        <dbReference type="ChEBI" id="CHEBI:15378"/>
        <dbReference type="ChEBI" id="CHEBI:29105"/>
        <dbReference type="ChEBI" id="CHEBI:30616"/>
        <dbReference type="ChEBI" id="CHEBI:43474"/>
        <dbReference type="ChEBI" id="CHEBI:456216"/>
        <dbReference type="EC" id="7.2.2.12"/>
    </reaction>
</comment>
<reference evidence="11" key="1">
    <citation type="submission" date="2021-05" db="EMBL/GenBank/DDBJ databases">
        <title>Complete genome sequence of the cellulolytic planctomycete Telmatocola sphagniphila SP2T and characterization of the first cellulase from planctomycetes.</title>
        <authorList>
            <person name="Rakitin A.L."/>
            <person name="Beletsky A.V."/>
            <person name="Naumoff D.G."/>
            <person name="Kulichevskaya I.S."/>
            <person name="Mardanov A.V."/>
            <person name="Ravin N.V."/>
            <person name="Dedysh S.N."/>
        </authorList>
    </citation>
    <scope>NUCLEOTIDE SEQUENCE</scope>
    <source>
        <strain evidence="11">SP2T</strain>
    </source>
</reference>
<dbReference type="KEGG" id="tsph:KIH39_05280"/>
<dbReference type="InterPro" id="IPR051014">
    <property type="entry name" value="Cation_Transport_ATPase_IB"/>
</dbReference>
<dbReference type="Pfam" id="PF00702">
    <property type="entry name" value="Hydrolase"/>
    <property type="match status" value="1"/>
</dbReference>
<dbReference type="InterPro" id="IPR010201">
    <property type="entry name" value="HflK"/>
</dbReference>
<dbReference type="PRINTS" id="PR00119">
    <property type="entry name" value="CATATPASE"/>
</dbReference>
<gene>
    <name evidence="11" type="ORF">KIH39_05280</name>
</gene>
<dbReference type="PANTHER" id="PTHR48085:SF5">
    <property type="entry name" value="CADMIUM_ZINC-TRANSPORTING ATPASE HMA4-RELATED"/>
    <property type="match status" value="1"/>
</dbReference>
<dbReference type="GO" id="GO:0005524">
    <property type="term" value="F:ATP binding"/>
    <property type="evidence" value="ECO:0007669"/>
    <property type="project" value="UniProtKB-UniRule"/>
</dbReference>
<dbReference type="Proteomes" id="UP000676194">
    <property type="component" value="Chromosome"/>
</dbReference>
<keyword evidence="9" id="KW-0547">Nucleotide-binding</keyword>
<dbReference type="InterPro" id="IPR059000">
    <property type="entry name" value="ATPase_P-type_domA"/>
</dbReference>
<evidence type="ECO:0000313" key="12">
    <source>
        <dbReference type="Proteomes" id="UP000676194"/>
    </source>
</evidence>
<feature type="domain" description="Band 7" evidence="10">
    <location>
        <begin position="727"/>
        <end position="928"/>
    </location>
</feature>
<dbReference type="InterPro" id="IPR018303">
    <property type="entry name" value="ATPase_P-typ_P_site"/>
</dbReference>
<evidence type="ECO:0000256" key="6">
    <source>
        <dbReference type="ARBA" id="ARBA00023136"/>
    </source>
</evidence>
<dbReference type="EMBL" id="CP074694">
    <property type="protein sequence ID" value="QVL33328.1"/>
    <property type="molecule type" value="Genomic_DNA"/>
</dbReference>
<dbReference type="InterPro" id="IPR023298">
    <property type="entry name" value="ATPase_P-typ_TM_dom_sf"/>
</dbReference>
<dbReference type="PROSITE" id="PS00154">
    <property type="entry name" value="ATPASE_E1_E2"/>
    <property type="match status" value="1"/>
</dbReference>
<dbReference type="GO" id="GO:0046872">
    <property type="term" value="F:metal ion binding"/>
    <property type="evidence" value="ECO:0007669"/>
    <property type="project" value="UniProtKB-KW"/>
</dbReference>
<evidence type="ECO:0000256" key="1">
    <source>
        <dbReference type="ARBA" id="ARBA00004167"/>
    </source>
</evidence>
<evidence type="ECO:0000256" key="5">
    <source>
        <dbReference type="ARBA" id="ARBA00022989"/>
    </source>
</evidence>
<dbReference type="InterPro" id="IPR008250">
    <property type="entry name" value="ATPase_P-typ_transduc_dom_A_sf"/>
</dbReference>
<dbReference type="GO" id="GO:0005886">
    <property type="term" value="C:plasma membrane"/>
    <property type="evidence" value="ECO:0007669"/>
    <property type="project" value="UniProtKB-SubCell"/>
</dbReference>
<dbReference type="InterPro" id="IPR023214">
    <property type="entry name" value="HAD_sf"/>
</dbReference>
<keyword evidence="9" id="KW-0479">Metal-binding</keyword>
<dbReference type="EC" id="7.2.2.12" evidence="7"/>
<dbReference type="InterPro" id="IPR001757">
    <property type="entry name" value="P_typ_ATPase"/>
</dbReference>
<dbReference type="Pfam" id="PF01145">
    <property type="entry name" value="Band_7"/>
    <property type="match status" value="1"/>
</dbReference>
<dbReference type="InterPro" id="IPR027256">
    <property type="entry name" value="P-typ_ATPase_IB"/>
</dbReference>
<evidence type="ECO:0000256" key="7">
    <source>
        <dbReference type="ARBA" id="ARBA00039097"/>
    </source>
</evidence>
<keyword evidence="9" id="KW-1003">Cell membrane</keyword>
<evidence type="ECO:0000256" key="2">
    <source>
        <dbReference type="ARBA" id="ARBA00006024"/>
    </source>
</evidence>
<dbReference type="NCBIfam" id="TIGR01525">
    <property type="entry name" value="ATPase-IB_hvy"/>
    <property type="match status" value="1"/>
</dbReference>
<keyword evidence="5 9" id="KW-1133">Transmembrane helix</keyword>
<evidence type="ECO:0000256" key="8">
    <source>
        <dbReference type="ARBA" id="ARBA00047308"/>
    </source>
</evidence>
<evidence type="ECO:0000256" key="4">
    <source>
        <dbReference type="ARBA" id="ARBA00022692"/>
    </source>
</evidence>
<dbReference type="SUPFAM" id="SSF117892">
    <property type="entry name" value="Band 7/SPFH domain"/>
    <property type="match status" value="1"/>
</dbReference>
<dbReference type="SUPFAM" id="SSF56784">
    <property type="entry name" value="HAD-like"/>
    <property type="match status" value="1"/>
</dbReference>
<evidence type="ECO:0000256" key="3">
    <source>
        <dbReference type="ARBA" id="ARBA00006971"/>
    </source>
</evidence>
<dbReference type="Gene3D" id="2.70.150.10">
    <property type="entry name" value="Calcium-transporting ATPase, cytoplasmic transduction domain A"/>
    <property type="match status" value="1"/>
</dbReference>
<dbReference type="SUPFAM" id="SSF81653">
    <property type="entry name" value="Calcium ATPase, transduction domain A"/>
    <property type="match status" value="1"/>
</dbReference>
<dbReference type="PANTHER" id="PTHR48085">
    <property type="entry name" value="CADMIUM/ZINC-TRANSPORTING ATPASE HMA2-RELATED"/>
    <property type="match status" value="1"/>
</dbReference>
<feature type="transmembrane region" description="Helical" evidence="9">
    <location>
        <begin position="59"/>
        <end position="78"/>
    </location>
</feature>
<feature type="transmembrane region" description="Helical" evidence="9">
    <location>
        <begin position="302"/>
        <end position="330"/>
    </location>
</feature>
<comment type="similarity">
    <text evidence="2 9">Belongs to the cation transport ATPase (P-type) (TC 3.A.3) family. Type IB subfamily.</text>
</comment>
<evidence type="ECO:0000313" key="11">
    <source>
        <dbReference type="EMBL" id="QVL33328.1"/>
    </source>
</evidence>
<feature type="transmembrane region" description="Helical" evidence="9">
    <location>
        <begin position="646"/>
        <end position="668"/>
    </location>
</feature>
<dbReference type="Pfam" id="PF00122">
    <property type="entry name" value="E1-E2_ATPase"/>
    <property type="match status" value="1"/>
</dbReference>
<dbReference type="Gene3D" id="3.40.1110.10">
    <property type="entry name" value="Calcium-transporting ATPase, cytoplasmic domain N"/>
    <property type="match status" value="1"/>
</dbReference>
<dbReference type="InterPro" id="IPR001107">
    <property type="entry name" value="Band_7"/>
</dbReference>
<dbReference type="CDD" id="cd03404">
    <property type="entry name" value="SPFH_HflK"/>
    <property type="match status" value="1"/>
</dbReference>
<proteinExistence type="inferred from homology"/>
<name>A0A8E6B7J9_9BACT</name>
<comment type="subcellular location">
    <subcellularLocation>
        <location evidence="9">Cell membrane</location>
    </subcellularLocation>
    <subcellularLocation>
        <location evidence="1">Membrane</location>
        <topology evidence="1">Single-pass membrane protein</topology>
    </subcellularLocation>
</comment>
<evidence type="ECO:0000259" key="10">
    <source>
        <dbReference type="SMART" id="SM00244"/>
    </source>
</evidence>
<dbReference type="GO" id="GO:0016887">
    <property type="term" value="F:ATP hydrolysis activity"/>
    <property type="evidence" value="ECO:0007669"/>
    <property type="project" value="InterPro"/>
</dbReference>
<feature type="transmembrane region" description="Helical" evidence="9">
    <location>
        <begin position="612"/>
        <end position="634"/>
    </location>
</feature>
<keyword evidence="4 9" id="KW-0812">Transmembrane</keyword>
<comment type="similarity">
    <text evidence="3">Belongs to the band 7/mec-2 family. HflK subfamily.</text>
</comment>
<dbReference type="AlphaFoldDB" id="A0A8E6B7J9"/>
<dbReference type="RefSeq" id="WP_213498218.1">
    <property type="nucleotide sequence ID" value="NZ_CP074694.1"/>
</dbReference>
<dbReference type="SUPFAM" id="SSF81665">
    <property type="entry name" value="Calcium ATPase, transmembrane domain M"/>
    <property type="match status" value="1"/>
</dbReference>
<accession>A0A8E6B7J9</accession>
<dbReference type="Gene3D" id="3.30.479.30">
    <property type="entry name" value="Band 7 domain"/>
    <property type="match status" value="1"/>
</dbReference>
<evidence type="ECO:0000256" key="9">
    <source>
        <dbReference type="RuleBase" id="RU362081"/>
    </source>
</evidence>
<feature type="transmembrane region" description="Helical" evidence="9">
    <location>
        <begin position="20"/>
        <end position="39"/>
    </location>
</feature>
<dbReference type="NCBIfam" id="TIGR01494">
    <property type="entry name" value="ATPase_P-type"/>
    <property type="match status" value="1"/>
</dbReference>
<organism evidence="11 12">
    <name type="scientific">Telmatocola sphagniphila</name>
    <dbReference type="NCBI Taxonomy" id="1123043"/>
    <lineage>
        <taxon>Bacteria</taxon>
        <taxon>Pseudomonadati</taxon>
        <taxon>Planctomycetota</taxon>
        <taxon>Planctomycetia</taxon>
        <taxon>Gemmatales</taxon>
        <taxon>Gemmataceae</taxon>
    </lineage>
</organism>
<dbReference type="InterPro" id="IPR023299">
    <property type="entry name" value="ATPase_P-typ_cyto_dom_N"/>
</dbReference>
<dbReference type="InterPro" id="IPR036013">
    <property type="entry name" value="Band_7/SPFH_dom_sf"/>
</dbReference>
<dbReference type="SMART" id="SM00244">
    <property type="entry name" value="PHB"/>
    <property type="match status" value="1"/>
</dbReference>
<dbReference type="InterPro" id="IPR036412">
    <property type="entry name" value="HAD-like_sf"/>
</dbReference>
<keyword evidence="12" id="KW-1185">Reference proteome</keyword>
<keyword evidence="9" id="KW-0067">ATP-binding</keyword>
<feature type="transmembrane region" description="Helical" evidence="9">
    <location>
        <begin position="258"/>
        <end position="282"/>
    </location>
</feature>